<dbReference type="EMBL" id="CP001098">
    <property type="protein sequence ID" value="ACL68900.1"/>
    <property type="molecule type" value="Genomic_DNA"/>
</dbReference>
<dbReference type="Proteomes" id="UP000000719">
    <property type="component" value="Chromosome"/>
</dbReference>
<evidence type="ECO:0000313" key="4">
    <source>
        <dbReference type="Proteomes" id="UP000000719"/>
    </source>
</evidence>
<proteinExistence type="predicted"/>
<dbReference type="HOGENOM" id="CLU_168121_0_0_9"/>
<evidence type="ECO:0000256" key="1">
    <source>
        <dbReference type="ARBA" id="ARBA00022980"/>
    </source>
</evidence>
<gene>
    <name evidence="3" type="ordered locus">Hore_01390</name>
</gene>
<protein>
    <recommendedName>
        <fullName evidence="5">LSU ribosomal protein L14E</fullName>
    </recommendedName>
</protein>
<accession>B8D0T1</accession>
<dbReference type="RefSeq" id="WP_012635098.1">
    <property type="nucleotide sequence ID" value="NC_011899.1"/>
</dbReference>
<organism evidence="3 4">
    <name type="scientific">Halothermothrix orenii (strain H 168 / OCM 544 / DSM 9562)</name>
    <dbReference type="NCBI Taxonomy" id="373903"/>
    <lineage>
        <taxon>Bacteria</taxon>
        <taxon>Bacillati</taxon>
        <taxon>Bacillota</taxon>
        <taxon>Clostridia</taxon>
        <taxon>Halanaerobiales</taxon>
        <taxon>Halothermotrichaceae</taxon>
        <taxon>Halothermothrix</taxon>
    </lineage>
</organism>
<name>B8D0T1_HALOH</name>
<dbReference type="AlphaFoldDB" id="B8D0T1"/>
<keyword evidence="1" id="KW-0689">Ribosomal protein</keyword>
<sequence length="94" mass="10958">MCGKFQLGEMVKSIAGRDTGKYYIVVKIDNEKYVQVADGDKKRLERPKRKNVKHLKPAGFVHKELQIWLSNGKRVRNEDIKKIIKDFVKNEEAN</sequence>
<evidence type="ECO:0000313" key="3">
    <source>
        <dbReference type="EMBL" id="ACL68900.1"/>
    </source>
</evidence>
<keyword evidence="2" id="KW-0687">Ribonucleoprotein</keyword>
<evidence type="ECO:0000256" key="2">
    <source>
        <dbReference type="ARBA" id="ARBA00023274"/>
    </source>
</evidence>
<dbReference type="GO" id="GO:0005840">
    <property type="term" value="C:ribosome"/>
    <property type="evidence" value="ECO:0007669"/>
    <property type="project" value="UniProtKB-KW"/>
</dbReference>
<dbReference type="InterPro" id="IPR014722">
    <property type="entry name" value="Rib_uL2_dom2"/>
</dbReference>
<dbReference type="GO" id="GO:1990904">
    <property type="term" value="C:ribonucleoprotein complex"/>
    <property type="evidence" value="ECO:0007669"/>
    <property type="project" value="UniProtKB-KW"/>
</dbReference>
<dbReference type="STRING" id="373903.Hore_01390"/>
<dbReference type="Gene3D" id="2.30.30.30">
    <property type="match status" value="1"/>
</dbReference>
<dbReference type="OrthoDB" id="1683515at2"/>
<dbReference type="SUPFAM" id="SSF50104">
    <property type="entry name" value="Translation proteins SH3-like domain"/>
    <property type="match status" value="1"/>
</dbReference>
<reference evidence="3 4" key="1">
    <citation type="journal article" date="2009" name="PLoS ONE">
        <title>Genome analysis of the anaerobic thermohalophilic bacterium Halothermothrix orenii.</title>
        <authorList>
            <person name="Mavromatis K."/>
            <person name="Ivanova N."/>
            <person name="Anderson I."/>
            <person name="Lykidis A."/>
            <person name="Hooper S.D."/>
            <person name="Sun H."/>
            <person name="Kunin V."/>
            <person name="Lapidus A."/>
            <person name="Hugenholtz P."/>
            <person name="Patel B."/>
            <person name="Kyrpides N.C."/>
        </authorList>
    </citation>
    <scope>NUCLEOTIDE SEQUENCE [LARGE SCALE GENOMIC DNA]</scope>
    <source>
        <strain evidence="4">H 168 / OCM 544 / DSM 9562</strain>
    </source>
</reference>
<dbReference type="InterPro" id="IPR041985">
    <property type="entry name" value="Ribosomal_eL14_KOW"/>
</dbReference>
<dbReference type="CDD" id="cd06088">
    <property type="entry name" value="KOW_RPL14"/>
    <property type="match status" value="1"/>
</dbReference>
<keyword evidence="4" id="KW-1185">Reference proteome</keyword>
<evidence type="ECO:0008006" key="5">
    <source>
        <dbReference type="Google" id="ProtNLM"/>
    </source>
</evidence>
<dbReference type="InterPro" id="IPR008991">
    <property type="entry name" value="Translation_prot_SH3-like_sf"/>
</dbReference>
<dbReference type="KEGG" id="hor:Hore_01390"/>
<dbReference type="eggNOG" id="COG2163">
    <property type="taxonomic scope" value="Bacteria"/>
</dbReference>